<proteinExistence type="predicted"/>
<dbReference type="AlphaFoldDB" id="A0A1Y1WPY1"/>
<evidence type="ECO:0000313" key="1">
    <source>
        <dbReference type="EMBL" id="ORX75542.1"/>
    </source>
</evidence>
<reference evidence="1 2" key="1">
    <citation type="submission" date="2016-08" db="EMBL/GenBank/DDBJ databases">
        <title>A Parts List for Fungal Cellulosomes Revealed by Comparative Genomics.</title>
        <authorList>
            <consortium name="DOE Joint Genome Institute"/>
            <person name="Haitjema C.H."/>
            <person name="Gilmore S.P."/>
            <person name="Henske J.K."/>
            <person name="Solomon K.V."/>
            <person name="De Groot R."/>
            <person name="Kuo A."/>
            <person name="Mondo S.J."/>
            <person name="Salamov A.A."/>
            <person name="Labutti K."/>
            <person name="Zhao Z."/>
            <person name="Chiniquy J."/>
            <person name="Barry K."/>
            <person name="Brewer H.M."/>
            <person name="Purvine S.O."/>
            <person name="Wright A.T."/>
            <person name="Boxma B."/>
            <person name="Van Alen T."/>
            <person name="Hackstein J.H."/>
            <person name="Baker S.E."/>
            <person name="Grigoriev I.V."/>
            <person name="O'Malley M.A."/>
        </authorList>
    </citation>
    <scope>NUCLEOTIDE SEQUENCE [LARGE SCALE GENOMIC DNA]</scope>
    <source>
        <strain evidence="1 2">S4</strain>
    </source>
</reference>
<dbReference type="OrthoDB" id="10044187at2759"/>
<organism evidence="1 2">
    <name type="scientific">Anaeromyces robustus</name>
    <dbReference type="NCBI Taxonomy" id="1754192"/>
    <lineage>
        <taxon>Eukaryota</taxon>
        <taxon>Fungi</taxon>
        <taxon>Fungi incertae sedis</taxon>
        <taxon>Chytridiomycota</taxon>
        <taxon>Chytridiomycota incertae sedis</taxon>
        <taxon>Neocallimastigomycetes</taxon>
        <taxon>Neocallimastigales</taxon>
        <taxon>Neocallimastigaceae</taxon>
        <taxon>Anaeromyces</taxon>
    </lineage>
</organism>
<reference evidence="1 2" key="2">
    <citation type="submission" date="2016-08" db="EMBL/GenBank/DDBJ databases">
        <title>Pervasive Adenine N6-methylation of Active Genes in Fungi.</title>
        <authorList>
            <consortium name="DOE Joint Genome Institute"/>
            <person name="Mondo S.J."/>
            <person name="Dannebaum R.O."/>
            <person name="Kuo R.C."/>
            <person name="Labutti K."/>
            <person name="Haridas S."/>
            <person name="Kuo A."/>
            <person name="Salamov A."/>
            <person name="Ahrendt S.R."/>
            <person name="Lipzen A."/>
            <person name="Sullivan W."/>
            <person name="Andreopoulos W.B."/>
            <person name="Clum A."/>
            <person name="Lindquist E."/>
            <person name="Daum C."/>
            <person name="Ramamoorthy G.K."/>
            <person name="Gryganskyi A."/>
            <person name="Culley D."/>
            <person name="Magnuson J.K."/>
            <person name="James T.Y."/>
            <person name="O'Malley M.A."/>
            <person name="Stajich J.E."/>
            <person name="Spatafora J.W."/>
            <person name="Visel A."/>
            <person name="Grigoriev I.V."/>
        </authorList>
    </citation>
    <scope>NUCLEOTIDE SEQUENCE [LARGE SCALE GENOMIC DNA]</scope>
    <source>
        <strain evidence="1 2">S4</strain>
    </source>
</reference>
<dbReference type="Pfam" id="PF10167">
    <property type="entry name" value="BORCS8"/>
    <property type="match status" value="1"/>
</dbReference>
<dbReference type="EMBL" id="MCFG01000351">
    <property type="protein sequence ID" value="ORX75542.1"/>
    <property type="molecule type" value="Genomic_DNA"/>
</dbReference>
<comment type="caution">
    <text evidence="1">The sequence shown here is derived from an EMBL/GenBank/DDBJ whole genome shotgun (WGS) entry which is preliminary data.</text>
</comment>
<accession>A0A1Y1WPY1</accession>
<dbReference type="InterPro" id="IPR019320">
    <property type="entry name" value="BORCS8"/>
</dbReference>
<evidence type="ECO:0000313" key="2">
    <source>
        <dbReference type="Proteomes" id="UP000193944"/>
    </source>
</evidence>
<protein>
    <submittedName>
        <fullName evidence="1">Uncharacterized protein</fullName>
    </submittedName>
</protein>
<name>A0A1Y1WPY1_9FUNG</name>
<sequence>MSSEPVTLKYKVVKACNTFSEYFIQLLHETSLGLYRIYEHNMRKIPQLIKSRGRLERTINNNNIINERITDMIDNVQKIKNVDATDNILVMINRITSLKEDLESTVEDNKH</sequence>
<dbReference type="Proteomes" id="UP000193944">
    <property type="component" value="Unassembled WGS sequence"/>
</dbReference>
<keyword evidence="2" id="KW-1185">Reference proteome</keyword>
<gene>
    <name evidence="1" type="ORF">BCR32DRAFT_271855</name>
</gene>